<protein>
    <submittedName>
        <fullName evidence="2">Uncharacterized protein</fullName>
    </submittedName>
</protein>
<name>A0ABR7VG44_9FLAO</name>
<dbReference type="Proteomes" id="UP000598350">
    <property type="component" value="Unassembled WGS sequence"/>
</dbReference>
<keyword evidence="1" id="KW-0472">Membrane</keyword>
<sequence length="169" mass="18837">MKNVHVNSVKLVIPLFVLLTITGLFYSCKRAAEKTQEKLIEKSIGDNADVDIDDEKIVIKTDEGTFTTDATKHEWPNEIPNDVPEFKEGNIVVVNTQDMVDGKNWVVIFEDVTQKAIENYKKELEDNNFEISFTTTAGTGTHFAAEKGKLAVMLMGDEKGASISVNIQK</sequence>
<reference evidence="2 3" key="1">
    <citation type="submission" date="2020-05" db="EMBL/GenBank/DDBJ databases">
        <title>The draft genome sequence of Maribacter arenosus CAU 1321.</title>
        <authorList>
            <person name="Mu L."/>
        </authorList>
    </citation>
    <scope>NUCLEOTIDE SEQUENCE [LARGE SCALE GENOMIC DNA]</scope>
    <source>
        <strain evidence="2 3">CAU 1321</strain>
    </source>
</reference>
<gene>
    <name evidence="2" type="ORF">HPE63_10515</name>
</gene>
<keyword evidence="3" id="KW-1185">Reference proteome</keyword>
<evidence type="ECO:0000256" key="1">
    <source>
        <dbReference type="SAM" id="Phobius"/>
    </source>
</evidence>
<accession>A0ABR7VG44</accession>
<evidence type="ECO:0000313" key="2">
    <source>
        <dbReference type="EMBL" id="MBD0851102.1"/>
    </source>
</evidence>
<keyword evidence="1" id="KW-0812">Transmembrane</keyword>
<feature type="transmembrane region" description="Helical" evidence="1">
    <location>
        <begin position="12"/>
        <end position="28"/>
    </location>
</feature>
<dbReference type="RefSeq" id="WP_188314220.1">
    <property type="nucleotide sequence ID" value="NZ_JABTCG010000003.1"/>
</dbReference>
<organism evidence="2 3">
    <name type="scientific">Maribacter arenosus</name>
    <dbReference type="NCBI Taxonomy" id="1854708"/>
    <lineage>
        <taxon>Bacteria</taxon>
        <taxon>Pseudomonadati</taxon>
        <taxon>Bacteroidota</taxon>
        <taxon>Flavobacteriia</taxon>
        <taxon>Flavobacteriales</taxon>
        <taxon>Flavobacteriaceae</taxon>
        <taxon>Maribacter</taxon>
    </lineage>
</organism>
<comment type="caution">
    <text evidence="2">The sequence shown here is derived from an EMBL/GenBank/DDBJ whole genome shotgun (WGS) entry which is preliminary data.</text>
</comment>
<evidence type="ECO:0000313" key="3">
    <source>
        <dbReference type="Proteomes" id="UP000598350"/>
    </source>
</evidence>
<dbReference type="PROSITE" id="PS51257">
    <property type="entry name" value="PROKAR_LIPOPROTEIN"/>
    <property type="match status" value="1"/>
</dbReference>
<proteinExistence type="predicted"/>
<dbReference type="EMBL" id="JABTCG010000003">
    <property type="protein sequence ID" value="MBD0851102.1"/>
    <property type="molecule type" value="Genomic_DNA"/>
</dbReference>
<keyword evidence="1" id="KW-1133">Transmembrane helix</keyword>